<name>A0A2D3I6T9_9VIRU</name>
<reference evidence="1" key="1">
    <citation type="journal article" date="2018" name="Aquaculture">
        <title>Complete genome sequence of a white spot syndrome virus associated with a disease incursion in Australia.</title>
        <authorList>
            <person name="Oakey J."/>
            <person name="Smith C.S."/>
        </authorList>
    </citation>
    <scope>NUCLEOTIDE SEQUENCE [LARGE SCALE GENOMIC DNA]</scope>
    <source>
        <strain evidence="1">WSSV-AU</strain>
    </source>
</reference>
<accession>A0A2D3I6T9</accession>
<sequence>MHRICLFQLIRAISLLTCNGSTVFPSSKLQQEIRLSSCKVSKSKRTRLQLNWRNFYLNGIILYLK</sequence>
<dbReference type="EMBL" id="MF768985">
    <property type="protein sequence ID" value="ATU84098.1"/>
    <property type="molecule type" value="Genomic_DNA"/>
</dbReference>
<protein>
    <submittedName>
        <fullName evidence="1">ORF1007</fullName>
    </submittedName>
</protein>
<evidence type="ECO:0000313" key="1">
    <source>
        <dbReference type="EMBL" id="ATU84098.1"/>
    </source>
</evidence>
<dbReference type="Proteomes" id="UP000267516">
    <property type="component" value="Segment"/>
</dbReference>
<organism evidence="1">
    <name type="scientific">White spot syndrome virus</name>
    <dbReference type="NCBI Taxonomy" id="342409"/>
    <lineage>
        <taxon>Viruses</taxon>
        <taxon>Viruses incertae sedis</taxon>
        <taxon>Naldaviricetes</taxon>
        <taxon>Nimaviridae</taxon>
        <taxon>Whispovirus</taxon>
    </lineage>
</organism>
<proteinExistence type="predicted"/>